<accession>A0ABV9PYQ8</accession>
<reference evidence="3" key="1">
    <citation type="journal article" date="2019" name="Int. J. Syst. Evol. Microbiol.">
        <title>The Global Catalogue of Microorganisms (GCM) 10K type strain sequencing project: providing services to taxonomists for standard genome sequencing and annotation.</title>
        <authorList>
            <consortium name="The Broad Institute Genomics Platform"/>
            <consortium name="The Broad Institute Genome Sequencing Center for Infectious Disease"/>
            <person name="Wu L."/>
            <person name="Ma J."/>
        </authorList>
    </citation>
    <scope>NUCLEOTIDE SEQUENCE [LARGE SCALE GENOMIC DNA]</scope>
    <source>
        <strain evidence="3">WYCCWR 12678</strain>
    </source>
</reference>
<feature type="transmembrane region" description="Helical" evidence="1">
    <location>
        <begin position="23"/>
        <end position="42"/>
    </location>
</feature>
<keyword evidence="1" id="KW-0812">Transmembrane</keyword>
<comment type="caution">
    <text evidence="2">The sequence shown here is derived from an EMBL/GenBank/DDBJ whole genome shotgun (WGS) entry which is preliminary data.</text>
</comment>
<evidence type="ECO:0000313" key="2">
    <source>
        <dbReference type="EMBL" id="MFC4766644.1"/>
    </source>
</evidence>
<evidence type="ECO:0000313" key="3">
    <source>
        <dbReference type="Proteomes" id="UP001596002"/>
    </source>
</evidence>
<evidence type="ECO:0000256" key="1">
    <source>
        <dbReference type="SAM" id="Phobius"/>
    </source>
</evidence>
<feature type="transmembrane region" description="Helical" evidence="1">
    <location>
        <begin position="54"/>
        <end position="74"/>
    </location>
</feature>
<dbReference type="EMBL" id="JBHSHC010000027">
    <property type="protein sequence ID" value="MFC4766644.1"/>
    <property type="molecule type" value="Genomic_DNA"/>
</dbReference>
<dbReference type="RefSeq" id="WP_380024542.1">
    <property type="nucleotide sequence ID" value="NZ_JBHSHC010000027.1"/>
</dbReference>
<protein>
    <submittedName>
        <fullName evidence="2">Uncharacterized protein</fullName>
    </submittedName>
</protein>
<proteinExistence type="predicted"/>
<keyword evidence="3" id="KW-1185">Reference proteome</keyword>
<organism evidence="2 3">
    <name type="scientific">Effusibacillus consociatus</name>
    <dbReference type="NCBI Taxonomy" id="1117041"/>
    <lineage>
        <taxon>Bacteria</taxon>
        <taxon>Bacillati</taxon>
        <taxon>Bacillota</taxon>
        <taxon>Bacilli</taxon>
        <taxon>Bacillales</taxon>
        <taxon>Alicyclobacillaceae</taxon>
        <taxon>Effusibacillus</taxon>
    </lineage>
</organism>
<gene>
    <name evidence="2" type="ORF">ACFO8Q_04530</name>
</gene>
<keyword evidence="1" id="KW-0472">Membrane</keyword>
<sequence>MTFPVYIHIGPVSLHPHLLFETLAYFVGWTQLVIVIPLAIILQGYVRTVQGILIGARITFLLTSACAGLFLTQFG</sequence>
<dbReference type="Proteomes" id="UP001596002">
    <property type="component" value="Unassembled WGS sequence"/>
</dbReference>
<keyword evidence="1" id="KW-1133">Transmembrane helix</keyword>
<name>A0ABV9PYQ8_9BACL</name>